<evidence type="ECO:0000313" key="5">
    <source>
        <dbReference type="EMBL" id="KQH88141.1"/>
    </source>
</evidence>
<dbReference type="Gene3D" id="1.20.120.530">
    <property type="entry name" value="GntR ligand-binding domain-like"/>
    <property type="match status" value="1"/>
</dbReference>
<keyword evidence="3" id="KW-0804">Transcription</keyword>
<evidence type="ECO:0000256" key="1">
    <source>
        <dbReference type="ARBA" id="ARBA00023015"/>
    </source>
</evidence>
<dbReference type="PANTHER" id="PTHR43537:SF7">
    <property type="entry name" value="EXU REGULON TRANSCRIPTIONAL REGULATOR"/>
    <property type="match status" value="1"/>
</dbReference>
<dbReference type="SUPFAM" id="SSF46785">
    <property type="entry name" value="Winged helix' DNA-binding domain"/>
    <property type="match status" value="1"/>
</dbReference>
<dbReference type="Pfam" id="PF07729">
    <property type="entry name" value="FCD"/>
    <property type="match status" value="1"/>
</dbReference>
<keyword evidence="1" id="KW-0805">Transcription regulation</keyword>
<dbReference type="InterPro" id="IPR036390">
    <property type="entry name" value="WH_DNA-bd_sf"/>
</dbReference>
<gene>
    <name evidence="5" type="ORF">AMR76_02315</name>
</gene>
<evidence type="ECO:0000313" key="6">
    <source>
        <dbReference type="Proteomes" id="UP000051221"/>
    </source>
</evidence>
<comment type="caution">
    <text evidence="5">The sequence shown here is derived from an EMBL/GenBank/DDBJ whole genome shotgun (WGS) entry which is preliminary data.</text>
</comment>
<dbReference type="SUPFAM" id="SSF48008">
    <property type="entry name" value="GntR ligand-binding domain-like"/>
    <property type="match status" value="1"/>
</dbReference>
<dbReference type="Proteomes" id="UP000051221">
    <property type="component" value="Unassembled WGS sequence"/>
</dbReference>
<evidence type="ECO:0000256" key="3">
    <source>
        <dbReference type="ARBA" id="ARBA00023163"/>
    </source>
</evidence>
<keyword evidence="2" id="KW-0238">DNA-binding</keyword>
<dbReference type="PROSITE" id="PS50949">
    <property type="entry name" value="HTH_GNTR"/>
    <property type="match status" value="1"/>
</dbReference>
<sequence>MEPNVKLYQKIANRFKTDIANGVYQVGDMLPAERLIAEQMEVSRTVIREAMIMLEVEGYVEVRKGSGIRVINTTIEAPAADASATLNDASFMLTCGPFELLQARQLFESNIAEFAATQATKQDLVALMKIQEQAKSDDYSRDSYWDSEFHIQLARCTQNSAVVHVAEMLCKHRENNPYWKKLHEHIEDNKIRSWCSEHDEIVKALIKRDPQAARQAVWQHIENTKQMLFDGSSDDYDRFLFAESPISTF</sequence>
<evidence type="ECO:0000256" key="2">
    <source>
        <dbReference type="ARBA" id="ARBA00023125"/>
    </source>
</evidence>
<dbReference type="EMBL" id="LKHS01000001">
    <property type="protein sequence ID" value="KQH88141.1"/>
    <property type="molecule type" value="Genomic_DNA"/>
</dbReference>
<evidence type="ECO:0000259" key="4">
    <source>
        <dbReference type="PROSITE" id="PS50949"/>
    </source>
</evidence>
<dbReference type="FunCoup" id="A0A0Q2R7P2">
    <property type="interactions" value="14"/>
</dbReference>
<keyword evidence="6" id="KW-1185">Reference proteome</keyword>
<dbReference type="Gene3D" id="1.10.10.10">
    <property type="entry name" value="Winged helix-like DNA-binding domain superfamily/Winged helix DNA-binding domain"/>
    <property type="match status" value="1"/>
</dbReference>
<dbReference type="CDD" id="cd07377">
    <property type="entry name" value="WHTH_GntR"/>
    <property type="match status" value="1"/>
</dbReference>
<reference evidence="5 6" key="1">
    <citation type="submission" date="2015-08" db="EMBL/GenBank/DDBJ databases">
        <title>Antibacterial properties of a collection of Vibrionaceae strains.</title>
        <authorList>
            <person name="Giubergia S."/>
        </authorList>
    </citation>
    <scope>NUCLEOTIDE SEQUENCE [LARGE SCALE GENOMIC DNA]</scope>
    <source>
        <strain evidence="5 6">S0821</strain>
    </source>
</reference>
<dbReference type="AlphaFoldDB" id="A0A0Q2R7P2"/>
<organism evidence="5 6">
    <name type="scientific">Vibrio furnissii</name>
    <dbReference type="NCBI Taxonomy" id="29494"/>
    <lineage>
        <taxon>Bacteria</taxon>
        <taxon>Pseudomonadati</taxon>
        <taxon>Pseudomonadota</taxon>
        <taxon>Gammaproteobacteria</taxon>
        <taxon>Vibrionales</taxon>
        <taxon>Vibrionaceae</taxon>
        <taxon>Vibrio</taxon>
    </lineage>
</organism>
<dbReference type="RefSeq" id="WP_055465146.1">
    <property type="nucleotide sequence ID" value="NZ_LKHS01000001.1"/>
</dbReference>
<dbReference type="InterPro" id="IPR011711">
    <property type="entry name" value="GntR_C"/>
</dbReference>
<dbReference type="InterPro" id="IPR008920">
    <property type="entry name" value="TF_FadR/GntR_C"/>
</dbReference>
<dbReference type="InterPro" id="IPR036388">
    <property type="entry name" value="WH-like_DNA-bd_sf"/>
</dbReference>
<dbReference type="PANTHER" id="PTHR43537">
    <property type="entry name" value="TRANSCRIPTIONAL REGULATOR, GNTR FAMILY"/>
    <property type="match status" value="1"/>
</dbReference>
<dbReference type="SMART" id="SM00345">
    <property type="entry name" value="HTH_GNTR"/>
    <property type="match status" value="1"/>
</dbReference>
<dbReference type="GO" id="GO:0003700">
    <property type="term" value="F:DNA-binding transcription factor activity"/>
    <property type="evidence" value="ECO:0007669"/>
    <property type="project" value="InterPro"/>
</dbReference>
<accession>A0A0Q2R7P2</accession>
<dbReference type="InParanoid" id="A0A0Q2R7P2"/>
<dbReference type="PRINTS" id="PR00035">
    <property type="entry name" value="HTHGNTR"/>
</dbReference>
<dbReference type="GO" id="GO:0003677">
    <property type="term" value="F:DNA binding"/>
    <property type="evidence" value="ECO:0007669"/>
    <property type="project" value="UniProtKB-KW"/>
</dbReference>
<dbReference type="Pfam" id="PF00392">
    <property type="entry name" value="GntR"/>
    <property type="match status" value="1"/>
</dbReference>
<dbReference type="InterPro" id="IPR000524">
    <property type="entry name" value="Tscrpt_reg_HTH_GntR"/>
</dbReference>
<protein>
    <submittedName>
        <fullName evidence="5">Transcriptional regulator</fullName>
    </submittedName>
</protein>
<proteinExistence type="predicted"/>
<name>A0A0Q2R7P2_VIBFU</name>
<feature type="domain" description="HTH gntR-type" evidence="4">
    <location>
        <begin position="5"/>
        <end position="73"/>
    </location>
</feature>
<dbReference type="SMART" id="SM00895">
    <property type="entry name" value="FCD"/>
    <property type="match status" value="1"/>
</dbReference>